<proteinExistence type="predicted"/>
<feature type="transmembrane region" description="Helical" evidence="1">
    <location>
        <begin position="33"/>
        <end position="53"/>
    </location>
</feature>
<evidence type="ECO:0000256" key="1">
    <source>
        <dbReference type="SAM" id="Phobius"/>
    </source>
</evidence>
<evidence type="ECO:0008006" key="4">
    <source>
        <dbReference type="Google" id="ProtNLM"/>
    </source>
</evidence>
<gene>
    <name evidence="2" type="ORF">MON41_14750</name>
</gene>
<keyword evidence="1" id="KW-1133">Transmembrane helix</keyword>
<feature type="transmembrane region" description="Helical" evidence="1">
    <location>
        <begin position="99"/>
        <end position="122"/>
    </location>
</feature>
<sequence length="140" mass="15603">MQRFTTVHPGLWAAGLCLAGLLAAIQWRDEDIYRVGTFFLMPIVGILAAHILMSTMRIFCNRANPVVEAVVASSFTVYLVHELPIVYGVLLFEGSGLPALAQFLILTLASLLMSMAFHRWLVQPSAVMRMLFNGIPIRRK</sequence>
<evidence type="ECO:0000313" key="3">
    <source>
        <dbReference type="Proteomes" id="UP001201985"/>
    </source>
</evidence>
<keyword evidence="1" id="KW-0472">Membrane</keyword>
<dbReference type="Proteomes" id="UP001201985">
    <property type="component" value="Unassembled WGS sequence"/>
</dbReference>
<evidence type="ECO:0000313" key="2">
    <source>
        <dbReference type="EMBL" id="MCI0754980.1"/>
    </source>
</evidence>
<keyword evidence="1" id="KW-0812">Transmembrane</keyword>
<dbReference type="EMBL" id="JALBUU010000028">
    <property type="protein sequence ID" value="MCI0754980.1"/>
    <property type="molecule type" value="Genomic_DNA"/>
</dbReference>
<dbReference type="RefSeq" id="WP_241793240.1">
    <property type="nucleotide sequence ID" value="NZ_JALBUU010000028.1"/>
</dbReference>
<feature type="non-terminal residue" evidence="2">
    <location>
        <position position="140"/>
    </location>
</feature>
<keyword evidence="3" id="KW-1185">Reference proteome</keyword>
<comment type="caution">
    <text evidence="2">The sequence shown here is derived from an EMBL/GenBank/DDBJ whole genome shotgun (WGS) entry which is preliminary data.</text>
</comment>
<name>A0ABS9W874_9PROT</name>
<organism evidence="2 3">
    <name type="scientific">Teichococcus vastitatis</name>
    <dbReference type="NCBI Taxonomy" id="2307076"/>
    <lineage>
        <taxon>Bacteria</taxon>
        <taxon>Pseudomonadati</taxon>
        <taxon>Pseudomonadota</taxon>
        <taxon>Alphaproteobacteria</taxon>
        <taxon>Acetobacterales</taxon>
        <taxon>Roseomonadaceae</taxon>
        <taxon>Roseomonas</taxon>
    </lineage>
</organism>
<accession>A0ABS9W874</accession>
<protein>
    <recommendedName>
        <fullName evidence="4">Acyltransferase family protein</fullName>
    </recommendedName>
</protein>
<feature type="transmembrane region" description="Helical" evidence="1">
    <location>
        <begin position="65"/>
        <end position="87"/>
    </location>
</feature>
<reference evidence="2 3" key="1">
    <citation type="submission" date="2022-03" db="EMBL/GenBank/DDBJ databases">
        <title>Complete genome analysis of Roseomonas KG 17.1 : a prolific producer of plant growth promoters.</title>
        <authorList>
            <person name="Saadouli I."/>
            <person name="Najjari A."/>
            <person name="Mosbah A."/>
            <person name="Ouzari H.I."/>
        </authorList>
    </citation>
    <scope>NUCLEOTIDE SEQUENCE [LARGE SCALE GENOMIC DNA]</scope>
    <source>
        <strain evidence="2 3">KG17-1</strain>
    </source>
</reference>